<dbReference type="PATRIC" id="fig|1227492.4.peg.3787"/>
<reference evidence="2 3" key="1">
    <citation type="journal article" date="2014" name="PLoS Genet.">
        <title>Phylogenetically driven sequencing of extremely halophilic archaea reveals strategies for static and dynamic osmo-response.</title>
        <authorList>
            <person name="Becker E.A."/>
            <person name="Seitzer P.M."/>
            <person name="Tritt A."/>
            <person name="Larsen D."/>
            <person name="Krusor M."/>
            <person name="Yao A.I."/>
            <person name="Wu D."/>
            <person name="Madern D."/>
            <person name="Eisen J.A."/>
            <person name="Darling A.E."/>
            <person name="Facciotti M.T."/>
        </authorList>
    </citation>
    <scope>NUCLEOTIDE SEQUENCE [LARGE SCALE GENOMIC DNA]</scope>
    <source>
        <strain evidence="2 3">JCM 10990</strain>
    </source>
</reference>
<keyword evidence="1" id="KW-0812">Transmembrane</keyword>
<keyword evidence="1" id="KW-0472">Membrane</keyword>
<evidence type="ECO:0000256" key="1">
    <source>
        <dbReference type="SAM" id="Phobius"/>
    </source>
</evidence>
<feature type="transmembrane region" description="Helical" evidence="1">
    <location>
        <begin position="267"/>
        <end position="291"/>
    </location>
</feature>
<evidence type="ECO:0000313" key="3">
    <source>
        <dbReference type="Proteomes" id="UP000011693"/>
    </source>
</evidence>
<sequence length="308" mass="33051">MTEQSRNALTRWVHLRGNRMLVAVLALACLSILAGVAGFGPVRENHSPLYYLLGSLVAGNITLITVVVSINQLVISRDFGTPGELQREIQETLAFHHSATNGSAASLTPAGFLRAAIADLDRTTAELGVDASDETPLQESLLAVRERLQAHTDRVSACLGSDDDSLRTVVLAIYPVRYLDYVQDLYSIQAAHTATSSAHTDDRLARTVVALESLDIARYYFLSMYIQQELSRLSRLLVYTGLPAIALASGSLVHLGGYDGGATLSPLSTTIVTGTILFGLFPITLLAAAVLRISTIAQSISITPFDPN</sequence>
<dbReference type="OrthoDB" id="265845at2157"/>
<dbReference type="Proteomes" id="UP000011693">
    <property type="component" value="Unassembled WGS sequence"/>
</dbReference>
<protein>
    <submittedName>
        <fullName evidence="2">Uncharacterized protein</fullName>
    </submittedName>
</protein>
<keyword evidence="1" id="KW-1133">Transmembrane helix</keyword>
<organism evidence="2 3">
    <name type="scientific">Natrialba chahannaoensis JCM 10990</name>
    <dbReference type="NCBI Taxonomy" id="1227492"/>
    <lineage>
        <taxon>Archaea</taxon>
        <taxon>Methanobacteriati</taxon>
        <taxon>Methanobacteriota</taxon>
        <taxon>Stenosarchaea group</taxon>
        <taxon>Halobacteria</taxon>
        <taxon>Halobacteriales</taxon>
        <taxon>Natrialbaceae</taxon>
        <taxon>Natrialba</taxon>
    </lineage>
</organism>
<feature type="transmembrane region" description="Helical" evidence="1">
    <location>
        <begin position="236"/>
        <end position="255"/>
    </location>
</feature>
<feature type="transmembrane region" description="Helical" evidence="1">
    <location>
        <begin position="21"/>
        <end position="42"/>
    </location>
</feature>
<dbReference type="EMBL" id="AOIN01000098">
    <property type="protein sequence ID" value="ELY93529.1"/>
    <property type="molecule type" value="Genomic_DNA"/>
</dbReference>
<proteinExistence type="predicted"/>
<dbReference type="AlphaFoldDB" id="M0A4R5"/>
<dbReference type="InterPro" id="IPR058278">
    <property type="entry name" value="DUF7972"/>
</dbReference>
<name>M0A4R5_9EURY</name>
<dbReference type="Pfam" id="PF25927">
    <property type="entry name" value="DUF7972"/>
    <property type="match status" value="1"/>
</dbReference>
<comment type="caution">
    <text evidence="2">The sequence shown here is derived from an EMBL/GenBank/DDBJ whole genome shotgun (WGS) entry which is preliminary data.</text>
</comment>
<keyword evidence="3" id="KW-1185">Reference proteome</keyword>
<evidence type="ECO:0000313" key="2">
    <source>
        <dbReference type="EMBL" id="ELY93529.1"/>
    </source>
</evidence>
<gene>
    <name evidence="2" type="ORF">C482_19064</name>
</gene>
<accession>M0A4R5</accession>
<feature type="transmembrane region" description="Helical" evidence="1">
    <location>
        <begin position="48"/>
        <end position="70"/>
    </location>
</feature>
<dbReference type="RefSeq" id="WP_006169340.1">
    <property type="nucleotide sequence ID" value="NZ_AOIN01000098.1"/>
</dbReference>